<name>A0A5B2VXC2_9BACT</name>
<reference evidence="1 2" key="1">
    <citation type="submission" date="2019-09" db="EMBL/GenBank/DDBJ databases">
        <title>Chitinophaga ginsengihumi sp. nov., isolated from soil of ginseng rhizosphere.</title>
        <authorList>
            <person name="Lee J."/>
        </authorList>
    </citation>
    <scope>NUCLEOTIDE SEQUENCE [LARGE SCALE GENOMIC DNA]</scope>
    <source>
        <strain evidence="1 2">BN140078</strain>
    </source>
</reference>
<proteinExistence type="predicted"/>
<accession>A0A5B2VXC2</accession>
<dbReference type="RefSeq" id="WP_149837532.1">
    <property type="nucleotide sequence ID" value="NZ_VUOC01000002.1"/>
</dbReference>
<dbReference type="Pfam" id="PF13743">
    <property type="entry name" value="Thioredoxin_5"/>
    <property type="match status" value="1"/>
</dbReference>
<sequence length="236" mass="26667">MDIKAELHVRDRILEHLGGGLLDIVYYTDPLCCWSWAFEPVWDQLLLEFDGKVQWRYCMGGMLPEWDTYHDTVRAVSKPLQMGPVWLETKQVTGAVIDDKIWFKDPPASSYPACVAVKSAALQSAVAADAYLKKLRMAVMTAGLNIAKKEALLMVAKELAMEDPRFDAGLFEEQLSDPRSIAAFKQDLEEVRLRNIKRFPSLLISYSSNHKKLLLTGYRPYNALLESVAALVCNEP</sequence>
<evidence type="ECO:0000313" key="2">
    <source>
        <dbReference type="Proteomes" id="UP000324611"/>
    </source>
</evidence>
<dbReference type="Gene3D" id="3.40.30.10">
    <property type="entry name" value="Glutaredoxin"/>
    <property type="match status" value="1"/>
</dbReference>
<dbReference type="EMBL" id="VUOC01000002">
    <property type="protein sequence ID" value="KAA2242659.1"/>
    <property type="molecule type" value="Genomic_DNA"/>
</dbReference>
<evidence type="ECO:0000313" key="1">
    <source>
        <dbReference type="EMBL" id="KAA2242659.1"/>
    </source>
</evidence>
<gene>
    <name evidence="1" type="ORF">F0L74_09005</name>
</gene>
<dbReference type="Proteomes" id="UP000324611">
    <property type="component" value="Unassembled WGS sequence"/>
</dbReference>
<keyword evidence="2" id="KW-1185">Reference proteome</keyword>
<dbReference type="SUPFAM" id="SSF52833">
    <property type="entry name" value="Thioredoxin-like"/>
    <property type="match status" value="1"/>
</dbReference>
<reference evidence="1 2" key="2">
    <citation type="submission" date="2019-09" db="EMBL/GenBank/DDBJ databases">
        <authorList>
            <person name="Jin C."/>
        </authorList>
    </citation>
    <scope>NUCLEOTIDE SEQUENCE [LARGE SCALE GENOMIC DNA]</scope>
    <source>
        <strain evidence="1 2">BN140078</strain>
    </source>
</reference>
<dbReference type="AlphaFoldDB" id="A0A5B2VXC2"/>
<organism evidence="1 2">
    <name type="scientific">Chitinophaga agrisoli</name>
    <dbReference type="NCBI Taxonomy" id="2607653"/>
    <lineage>
        <taxon>Bacteria</taxon>
        <taxon>Pseudomonadati</taxon>
        <taxon>Bacteroidota</taxon>
        <taxon>Chitinophagia</taxon>
        <taxon>Chitinophagales</taxon>
        <taxon>Chitinophagaceae</taxon>
        <taxon>Chitinophaga</taxon>
    </lineage>
</organism>
<dbReference type="InterPro" id="IPR036249">
    <property type="entry name" value="Thioredoxin-like_sf"/>
</dbReference>
<dbReference type="Gene3D" id="1.10.472.60">
    <property type="entry name" value="putative protein disulfide isomerase domain"/>
    <property type="match status" value="1"/>
</dbReference>
<protein>
    <submittedName>
        <fullName evidence="1">DsbA family protein</fullName>
    </submittedName>
</protein>
<comment type="caution">
    <text evidence="1">The sequence shown here is derived from an EMBL/GenBank/DDBJ whole genome shotgun (WGS) entry which is preliminary data.</text>
</comment>